<accession>A0A9D1WD08</accession>
<dbReference type="Proteomes" id="UP000886829">
    <property type="component" value="Unassembled WGS sequence"/>
</dbReference>
<dbReference type="Pfam" id="PF13555">
    <property type="entry name" value="AAA_29"/>
    <property type="match status" value="1"/>
</dbReference>
<dbReference type="SUPFAM" id="SSF52540">
    <property type="entry name" value="P-loop containing nucleoside triphosphate hydrolases"/>
    <property type="match status" value="1"/>
</dbReference>
<feature type="coiled-coil region" evidence="1">
    <location>
        <begin position="721"/>
        <end position="748"/>
    </location>
</feature>
<feature type="coiled-coil region" evidence="1">
    <location>
        <begin position="780"/>
        <end position="838"/>
    </location>
</feature>
<dbReference type="Pfam" id="PF13558">
    <property type="entry name" value="SbcC_Walker_B"/>
    <property type="match status" value="1"/>
</dbReference>
<keyword evidence="1" id="KW-0175">Coiled coil</keyword>
<evidence type="ECO:0000313" key="3">
    <source>
        <dbReference type="EMBL" id="HIX56954.1"/>
    </source>
</evidence>
<feature type="coiled-coil region" evidence="1">
    <location>
        <begin position="889"/>
        <end position="916"/>
    </location>
</feature>
<feature type="compositionally biased region" description="Basic and acidic residues" evidence="2">
    <location>
        <begin position="1531"/>
        <end position="1544"/>
    </location>
</feature>
<feature type="compositionally biased region" description="Low complexity" evidence="2">
    <location>
        <begin position="1317"/>
        <end position="1347"/>
    </location>
</feature>
<feature type="compositionally biased region" description="Low complexity" evidence="2">
    <location>
        <begin position="1355"/>
        <end position="1367"/>
    </location>
</feature>
<proteinExistence type="predicted"/>
<evidence type="ECO:0000256" key="2">
    <source>
        <dbReference type="SAM" id="MobiDB-lite"/>
    </source>
</evidence>
<comment type="caution">
    <text evidence="3">The sequence shown here is derived from an EMBL/GenBank/DDBJ whole genome shotgun (WGS) entry which is preliminary data.</text>
</comment>
<protein>
    <submittedName>
        <fullName evidence="3">AAA family ATPase</fullName>
    </submittedName>
</protein>
<sequence length="1551" mass="173174">MSNEEFKSQDAAAVAASEADAAESVSASAEAAEAVSTAETDAAVSAAGAADSAANGAGEAVSLVDEVTSGTDVLRLTEEQLAHLEQRPQSRDGFRLERVDVYNWSSFNNNVKSVYFGGQNVLMTGDNGAGKSSIIDAITVLLYDVRKVVFNQAAGAEKGERNLASYVLGLYKNDNTSGIKTELGLRSGQDAVLSVIMASFYHHQLQEYVVLLQCLVMQKNKSAPDRYYFIGNRDFNLQQDVLPVANLRELSKKLKVLGMNRYEQFSEYYAQMQRLFGIGDTKVLDLFYKTISMKSINNISDFVRKQMLEDFNGDELVEQMIDRFDDLDASYKSVEEARQQVEALEPICRKGEEYQTVRAQVSFLEECAKGNTSYLYQRKADLIRVDIEHNTARLVELDQQIDKTREELDSLNERIQSTNNEILQQGGNRHELLKQNIRMAQKERERLFNDYTSYCNLLRHLQLEPVENEAEFNRVAAKLDKLKQQLQNDMARADENRTQQNIELKTAQDEAARLDNEIRSLKHRKNNIPSEYIEARKRICEYIGCSEKYLPFAGELMQIKAEEKATWEYAVEKTLRSFALTMLVPETYFSSVVTYVNKSHLGILLRFDRIKDNDFGSMGSMANNTAMGDAFNKSGLARARSSFASLPRKIEIKNEAPFNAYIKGVLEHSFNFVCTEDEVEYRQERFALMPSGLCKRGGRNEKDDRRRRVDFILGWTNEEKIAMLQGELQRVREQVVSLQDAVRHLTAMYSENRSRLGSIDLLQSKKSFAQLDYFSRDREIDELKAELEELMRSSDVLKSLRQRLEEYEQDRKTLQNRRDSFMEERARIHERNANYEREFAMATDLGLPAKDIKTEVQAALDRLIADAQERLRFSALSVSNIDRVIAEVGERLDKEIRRLKAKEASLAQELVNLQSNFTQVFVLAGRNLDATRAAAWEGFKELLDKLQQDDLPRFVEAFKEKLNRETIDQFGSLNAVLLSQSRKIQERIADINLIMRDVDFNPDHYIQMVATPSKDQEICQFKSDMRTCTSNILDNDNWTFEEADRKFREVKALIDRFKGEVNGADIDGRWRKKVTDVKQWFEFSASEHARSDDSQVDYYEDSGGKSGGQKEKLAYTVLASSLAYQYQSKARAREEAAKAAQSAAQAGSIMPQADAAVTGAITSGLDHERSFRFVIIDEAFGRGSPQSVDYALTLFSKFNLQLLVATPMQKLDIIEKYVSHVAFVYRDEETHESTVVNYNLKDYILKRNLKERLQKVPLQQAKAVAAGGAAASAVAKLAAQEQQQARDAMAALDERIRAEQSKFTGPSQGPVHVSTPAPAGAASSGASSKASASSAASATLNSSGGASKAQGTTGASEAAPAASPAPAVNQERERSDSLAAAKTVAGGLQIKGQDGKYLSVDEYAQKMQAERKAFKQKRTDAALSKLDFLDSLFVPEHAHEDHVSVATADAAAHVADPAASVATVAPAAPAVPAATVKPASPVAQHATSTDLSSTADITADLAAAIEAQLLQPETKATEATEAKTKRNRKANKVEEMPRYKHSLDDLLLDED</sequence>
<dbReference type="Gene3D" id="3.40.50.300">
    <property type="entry name" value="P-loop containing nucleotide triphosphate hydrolases"/>
    <property type="match status" value="1"/>
</dbReference>
<feature type="region of interest" description="Disordered" evidence="2">
    <location>
        <begin position="1301"/>
        <end position="1376"/>
    </location>
</feature>
<feature type="coiled-coil region" evidence="1">
    <location>
        <begin position="387"/>
        <end position="524"/>
    </location>
</feature>
<reference evidence="3" key="2">
    <citation type="submission" date="2021-04" db="EMBL/GenBank/DDBJ databases">
        <authorList>
            <person name="Gilroy R."/>
        </authorList>
    </citation>
    <scope>NUCLEOTIDE SEQUENCE</scope>
    <source>
        <strain evidence="3">USASDec5-558</strain>
    </source>
</reference>
<dbReference type="EMBL" id="DXEV01000109">
    <property type="protein sequence ID" value="HIX56954.1"/>
    <property type="molecule type" value="Genomic_DNA"/>
</dbReference>
<reference evidence="3" key="1">
    <citation type="journal article" date="2021" name="PeerJ">
        <title>Extensive microbial diversity within the chicken gut microbiome revealed by metagenomics and culture.</title>
        <authorList>
            <person name="Gilroy R."/>
            <person name="Ravi A."/>
            <person name="Getino M."/>
            <person name="Pursley I."/>
            <person name="Horton D.L."/>
            <person name="Alikhan N.F."/>
            <person name="Baker D."/>
            <person name="Gharbi K."/>
            <person name="Hall N."/>
            <person name="Watson M."/>
            <person name="Adriaenssens E.M."/>
            <person name="Foster-Nyarko E."/>
            <person name="Jarju S."/>
            <person name="Secka A."/>
            <person name="Antonio M."/>
            <person name="Oren A."/>
            <person name="Chaudhuri R.R."/>
            <person name="La Ragione R."/>
            <person name="Hildebrand F."/>
            <person name="Pallen M.J."/>
        </authorList>
    </citation>
    <scope>NUCLEOTIDE SEQUENCE</scope>
    <source>
        <strain evidence="3">USASDec5-558</strain>
    </source>
</reference>
<evidence type="ECO:0000313" key="4">
    <source>
        <dbReference type="Proteomes" id="UP000886829"/>
    </source>
</evidence>
<gene>
    <name evidence="3" type="ORF">H9850_05735</name>
</gene>
<feature type="compositionally biased region" description="Low complexity" evidence="2">
    <location>
        <begin position="11"/>
        <end position="41"/>
    </location>
</feature>
<dbReference type="InterPro" id="IPR027417">
    <property type="entry name" value="P-loop_NTPase"/>
</dbReference>
<feature type="compositionally biased region" description="Basic and acidic residues" evidence="2">
    <location>
        <begin position="1515"/>
        <end position="1524"/>
    </location>
</feature>
<name>A0A9D1WD08_9GAMM</name>
<feature type="region of interest" description="Disordered" evidence="2">
    <location>
        <begin position="1511"/>
        <end position="1551"/>
    </location>
</feature>
<feature type="region of interest" description="Disordered" evidence="2">
    <location>
        <begin position="1"/>
        <end position="41"/>
    </location>
</feature>
<evidence type="ECO:0000256" key="1">
    <source>
        <dbReference type="SAM" id="Coils"/>
    </source>
</evidence>
<organism evidence="3 4">
    <name type="scientific">Candidatus Anaerobiospirillum pullistercoris</name>
    <dbReference type="NCBI Taxonomy" id="2838452"/>
    <lineage>
        <taxon>Bacteria</taxon>
        <taxon>Pseudomonadati</taxon>
        <taxon>Pseudomonadota</taxon>
        <taxon>Gammaproteobacteria</taxon>
        <taxon>Aeromonadales</taxon>
        <taxon>Succinivibrionaceae</taxon>
        <taxon>Anaerobiospirillum</taxon>
    </lineage>
</organism>